<gene>
    <name evidence="13" type="ORF">BD833_10355</name>
</gene>
<dbReference type="EC" id="2.7.11.1" evidence="1"/>
<evidence type="ECO:0000256" key="2">
    <source>
        <dbReference type="ARBA" id="ARBA00022527"/>
    </source>
</evidence>
<keyword evidence="11" id="KW-0472">Membrane</keyword>
<name>A0A5S5D2N5_9ACTN</name>
<keyword evidence="11" id="KW-0812">Transmembrane</keyword>
<feature type="compositionally biased region" description="Low complexity" evidence="10">
    <location>
        <begin position="452"/>
        <end position="470"/>
    </location>
</feature>
<evidence type="ECO:0000256" key="6">
    <source>
        <dbReference type="ARBA" id="ARBA00022777"/>
    </source>
</evidence>
<keyword evidence="6 13" id="KW-0418">Kinase</keyword>
<dbReference type="GO" id="GO:0004674">
    <property type="term" value="F:protein serine/threonine kinase activity"/>
    <property type="evidence" value="ECO:0007669"/>
    <property type="project" value="UniProtKB-KW"/>
</dbReference>
<reference evidence="13 14" key="1">
    <citation type="submission" date="2019-07" db="EMBL/GenBank/DDBJ databases">
        <title>Genomic Encyclopedia of Archaeal and Bacterial Type Strains, Phase II (KMG-II): from individual species to whole genera.</title>
        <authorList>
            <person name="Goeker M."/>
        </authorList>
    </citation>
    <scope>NUCLEOTIDE SEQUENCE [LARGE SCALE GENOMIC DNA]</scope>
    <source>
        <strain evidence="13 14">DSM 46842</strain>
    </source>
</reference>
<dbReference type="InterPro" id="IPR005543">
    <property type="entry name" value="PASTA_dom"/>
</dbReference>
<evidence type="ECO:0000256" key="4">
    <source>
        <dbReference type="ARBA" id="ARBA00022737"/>
    </source>
</evidence>
<proteinExistence type="predicted"/>
<dbReference type="InterPro" id="IPR011009">
    <property type="entry name" value="Kinase-like_dom_sf"/>
</dbReference>
<dbReference type="PROSITE" id="PS50011">
    <property type="entry name" value="PROTEIN_KINASE_DOM"/>
    <property type="match status" value="1"/>
</dbReference>
<keyword evidence="5" id="KW-0547">Nucleotide-binding</keyword>
<dbReference type="InterPro" id="IPR008271">
    <property type="entry name" value="Ser/Thr_kinase_AS"/>
</dbReference>
<evidence type="ECO:0000256" key="3">
    <source>
        <dbReference type="ARBA" id="ARBA00022679"/>
    </source>
</evidence>
<dbReference type="Pfam" id="PF03793">
    <property type="entry name" value="PASTA"/>
    <property type="match status" value="1"/>
</dbReference>
<evidence type="ECO:0000313" key="13">
    <source>
        <dbReference type="EMBL" id="TYP88899.1"/>
    </source>
</evidence>
<dbReference type="Gene3D" id="3.30.200.20">
    <property type="entry name" value="Phosphorylase Kinase, domain 1"/>
    <property type="match status" value="1"/>
</dbReference>
<dbReference type="SMART" id="SM00220">
    <property type="entry name" value="S_TKc"/>
    <property type="match status" value="1"/>
</dbReference>
<dbReference type="Pfam" id="PF00069">
    <property type="entry name" value="Pkinase"/>
    <property type="match status" value="1"/>
</dbReference>
<feature type="region of interest" description="Disordered" evidence="10">
    <location>
        <begin position="426"/>
        <end position="570"/>
    </location>
</feature>
<evidence type="ECO:0000256" key="11">
    <source>
        <dbReference type="SAM" id="Phobius"/>
    </source>
</evidence>
<evidence type="ECO:0000256" key="5">
    <source>
        <dbReference type="ARBA" id="ARBA00022741"/>
    </source>
</evidence>
<evidence type="ECO:0000256" key="8">
    <source>
        <dbReference type="ARBA" id="ARBA00047899"/>
    </source>
</evidence>
<protein>
    <recommendedName>
        <fullName evidence="1">non-specific serine/threonine protein kinase</fullName>
        <ecNumber evidence="1">2.7.11.1</ecNumber>
    </recommendedName>
</protein>
<dbReference type="CDD" id="cd14014">
    <property type="entry name" value="STKc_PknB_like"/>
    <property type="match status" value="1"/>
</dbReference>
<dbReference type="PANTHER" id="PTHR43289">
    <property type="entry name" value="MITOGEN-ACTIVATED PROTEIN KINASE KINASE KINASE 20-RELATED"/>
    <property type="match status" value="1"/>
</dbReference>
<dbReference type="InterPro" id="IPR000719">
    <property type="entry name" value="Prot_kinase_dom"/>
</dbReference>
<feature type="region of interest" description="Disordered" evidence="10">
    <location>
        <begin position="1"/>
        <end position="20"/>
    </location>
</feature>
<evidence type="ECO:0000313" key="14">
    <source>
        <dbReference type="Proteomes" id="UP000322499"/>
    </source>
</evidence>
<feature type="transmembrane region" description="Helical" evidence="11">
    <location>
        <begin position="320"/>
        <end position="341"/>
    </location>
</feature>
<dbReference type="EMBL" id="VNHW01000003">
    <property type="protein sequence ID" value="TYP88899.1"/>
    <property type="molecule type" value="Genomic_DNA"/>
</dbReference>
<sequence>MAGAARTTSTGGPAVTTVETSHRRLDDRYELHQLIAVGGMGEVWRGRDALLDRPVAVKLLRSDCAGDPVFIARFRIEARHAAALSHPNIAAVLDYGETTAAGTGEQLAYLVMELVEGEPLSARLAEEGPLDTGTTLSVLRQAAAGLAEAHRAGVVHRDVKPANILVRPDGAVKLTDFGISWSAGSVPLTRTGQVIGTAQYMSPEQAMGEAVSPASDVYALGMVGYESLTGHTAFEGDNPVTVALKQVREHPEPLPADLPPEVRAIIDAALVKDPGERLPDGAAFLHAVEETLDGPAPSTRPVAAATRARPPAARRRSPRAALVALPVLALLGLGAGGIVVLGNSATEDAGGAGTAVSTPAGIRLVAGDHVGRPVADVVDDLTALGLTVRQETEVTAARAPGTVTRVSPTGVELAPGAEVLVRVAARPSDEPAPAPDQPAPVPGADPNPVDPPAGEAPTTPSPTEAEGTTEPPTPSEPADPTPADPTVPPEPTDPPTEPTDPPTDPTDPTAEPTDPTAEPTDPTAEPTDPTAEPTDPTAEPTDPTTEPTDPPTEPTDPTTEPTDPTTPASV</sequence>
<dbReference type="GO" id="GO:0045717">
    <property type="term" value="P:negative regulation of fatty acid biosynthetic process"/>
    <property type="evidence" value="ECO:0007669"/>
    <property type="project" value="UniProtKB-ARBA"/>
</dbReference>
<dbReference type="AlphaFoldDB" id="A0A5S5D2N5"/>
<dbReference type="PRINTS" id="PR01217">
    <property type="entry name" value="PRICHEXTENSN"/>
</dbReference>
<dbReference type="PANTHER" id="PTHR43289:SF6">
    <property type="entry name" value="SERINE_THREONINE-PROTEIN KINASE NEKL-3"/>
    <property type="match status" value="1"/>
</dbReference>
<accession>A0A5S5D2N5</accession>
<dbReference type="PROSITE" id="PS00108">
    <property type="entry name" value="PROTEIN_KINASE_ST"/>
    <property type="match status" value="1"/>
</dbReference>
<feature type="region of interest" description="Disordered" evidence="10">
    <location>
        <begin position="292"/>
        <end position="313"/>
    </location>
</feature>
<keyword evidence="14" id="KW-1185">Reference proteome</keyword>
<dbReference type="Proteomes" id="UP000322499">
    <property type="component" value="Unassembled WGS sequence"/>
</dbReference>
<evidence type="ECO:0000256" key="1">
    <source>
        <dbReference type="ARBA" id="ARBA00012513"/>
    </source>
</evidence>
<keyword evidence="11" id="KW-1133">Transmembrane helix</keyword>
<comment type="catalytic activity">
    <reaction evidence="8">
        <text>L-threonyl-[protein] + ATP = O-phospho-L-threonyl-[protein] + ADP + H(+)</text>
        <dbReference type="Rhea" id="RHEA:46608"/>
        <dbReference type="Rhea" id="RHEA-COMP:11060"/>
        <dbReference type="Rhea" id="RHEA-COMP:11605"/>
        <dbReference type="ChEBI" id="CHEBI:15378"/>
        <dbReference type="ChEBI" id="CHEBI:30013"/>
        <dbReference type="ChEBI" id="CHEBI:30616"/>
        <dbReference type="ChEBI" id="CHEBI:61977"/>
        <dbReference type="ChEBI" id="CHEBI:456216"/>
        <dbReference type="EC" id="2.7.11.1"/>
    </reaction>
</comment>
<feature type="compositionally biased region" description="Low complexity" evidence="10">
    <location>
        <begin position="555"/>
        <end position="570"/>
    </location>
</feature>
<dbReference type="Gene3D" id="1.10.510.10">
    <property type="entry name" value="Transferase(Phosphotransferase) domain 1"/>
    <property type="match status" value="1"/>
</dbReference>
<dbReference type="FunFam" id="3.30.200.20:FF:000035">
    <property type="entry name" value="Serine/threonine protein kinase Stk1"/>
    <property type="match status" value="1"/>
</dbReference>
<keyword evidence="3" id="KW-0808">Transferase</keyword>
<evidence type="ECO:0000256" key="9">
    <source>
        <dbReference type="ARBA" id="ARBA00048679"/>
    </source>
</evidence>
<dbReference type="GO" id="GO:0005524">
    <property type="term" value="F:ATP binding"/>
    <property type="evidence" value="ECO:0007669"/>
    <property type="project" value="UniProtKB-KW"/>
</dbReference>
<feature type="compositionally biased region" description="Pro residues" evidence="10">
    <location>
        <begin position="430"/>
        <end position="451"/>
    </location>
</feature>
<dbReference type="Gene3D" id="3.30.10.20">
    <property type="match status" value="1"/>
</dbReference>
<organism evidence="13 14">
    <name type="scientific">Blastococcus xanthinilyticus</name>
    <dbReference type="NCBI Taxonomy" id="1564164"/>
    <lineage>
        <taxon>Bacteria</taxon>
        <taxon>Bacillati</taxon>
        <taxon>Actinomycetota</taxon>
        <taxon>Actinomycetes</taxon>
        <taxon>Geodermatophilales</taxon>
        <taxon>Geodermatophilaceae</taxon>
        <taxon>Blastococcus</taxon>
    </lineage>
</organism>
<feature type="domain" description="Protein kinase" evidence="12">
    <location>
        <begin position="29"/>
        <end position="289"/>
    </location>
</feature>
<feature type="compositionally biased region" description="Low complexity" evidence="10">
    <location>
        <begin position="506"/>
        <end position="547"/>
    </location>
</feature>
<dbReference type="CDD" id="cd06577">
    <property type="entry name" value="PASTA_pknB"/>
    <property type="match status" value="1"/>
</dbReference>
<feature type="compositionally biased region" description="Pro residues" evidence="10">
    <location>
        <begin position="471"/>
        <end position="505"/>
    </location>
</feature>
<keyword evidence="7" id="KW-0067">ATP-binding</keyword>
<evidence type="ECO:0000256" key="10">
    <source>
        <dbReference type="SAM" id="MobiDB-lite"/>
    </source>
</evidence>
<evidence type="ECO:0000259" key="12">
    <source>
        <dbReference type="PROSITE" id="PS50011"/>
    </source>
</evidence>
<comment type="catalytic activity">
    <reaction evidence="9">
        <text>L-seryl-[protein] + ATP = O-phospho-L-seryl-[protein] + ADP + H(+)</text>
        <dbReference type="Rhea" id="RHEA:17989"/>
        <dbReference type="Rhea" id="RHEA-COMP:9863"/>
        <dbReference type="Rhea" id="RHEA-COMP:11604"/>
        <dbReference type="ChEBI" id="CHEBI:15378"/>
        <dbReference type="ChEBI" id="CHEBI:29999"/>
        <dbReference type="ChEBI" id="CHEBI:30616"/>
        <dbReference type="ChEBI" id="CHEBI:83421"/>
        <dbReference type="ChEBI" id="CHEBI:456216"/>
        <dbReference type="EC" id="2.7.11.1"/>
    </reaction>
</comment>
<evidence type="ECO:0000256" key="7">
    <source>
        <dbReference type="ARBA" id="ARBA00022840"/>
    </source>
</evidence>
<feature type="compositionally biased region" description="Polar residues" evidence="10">
    <location>
        <begin position="1"/>
        <end position="11"/>
    </location>
</feature>
<keyword evidence="4" id="KW-0677">Repeat</keyword>
<keyword evidence="2" id="KW-0723">Serine/threonine-protein kinase</keyword>
<dbReference type="SUPFAM" id="SSF56112">
    <property type="entry name" value="Protein kinase-like (PK-like)"/>
    <property type="match status" value="1"/>
</dbReference>
<dbReference type="FunFam" id="1.10.510.10:FF:000021">
    <property type="entry name" value="Serine/threonine protein kinase"/>
    <property type="match status" value="1"/>
</dbReference>
<feature type="compositionally biased region" description="Low complexity" evidence="10">
    <location>
        <begin position="295"/>
        <end position="311"/>
    </location>
</feature>
<comment type="caution">
    <text evidence="13">The sequence shown here is derived from an EMBL/GenBank/DDBJ whole genome shotgun (WGS) entry which is preliminary data.</text>
</comment>